<evidence type="ECO:0000313" key="1">
    <source>
        <dbReference type="EMBL" id="KAF9502716.1"/>
    </source>
</evidence>
<reference evidence="1" key="1">
    <citation type="journal article" date="2020" name="Nat. Commun.">
        <title>Large-scale genome sequencing of mycorrhizal fungi provides insights into the early evolution of symbiotic traits.</title>
        <authorList>
            <person name="Miyauchi S."/>
            <person name="Kiss E."/>
            <person name="Kuo A."/>
            <person name="Drula E."/>
            <person name="Kohler A."/>
            <person name="Sanchez-Garcia M."/>
            <person name="Morin E."/>
            <person name="Andreopoulos B."/>
            <person name="Barry K.W."/>
            <person name="Bonito G."/>
            <person name="Buee M."/>
            <person name="Carver A."/>
            <person name="Chen C."/>
            <person name="Cichocki N."/>
            <person name="Clum A."/>
            <person name="Culley D."/>
            <person name="Crous P.W."/>
            <person name="Fauchery L."/>
            <person name="Girlanda M."/>
            <person name="Hayes R.D."/>
            <person name="Keri Z."/>
            <person name="LaButti K."/>
            <person name="Lipzen A."/>
            <person name="Lombard V."/>
            <person name="Magnuson J."/>
            <person name="Maillard F."/>
            <person name="Murat C."/>
            <person name="Nolan M."/>
            <person name="Ohm R.A."/>
            <person name="Pangilinan J."/>
            <person name="Pereira M.F."/>
            <person name="Perotto S."/>
            <person name="Peter M."/>
            <person name="Pfister S."/>
            <person name="Riley R."/>
            <person name="Sitrit Y."/>
            <person name="Stielow J.B."/>
            <person name="Szollosi G."/>
            <person name="Zifcakova L."/>
            <person name="Stursova M."/>
            <person name="Spatafora J.W."/>
            <person name="Tedersoo L."/>
            <person name="Vaario L.M."/>
            <person name="Yamada A."/>
            <person name="Yan M."/>
            <person name="Wang P."/>
            <person name="Xu J."/>
            <person name="Bruns T."/>
            <person name="Baldrian P."/>
            <person name="Vilgalys R."/>
            <person name="Dunand C."/>
            <person name="Henrissat B."/>
            <person name="Grigoriev I.V."/>
            <person name="Hibbett D."/>
            <person name="Nagy L.G."/>
            <person name="Martin F.M."/>
        </authorList>
    </citation>
    <scope>NUCLEOTIDE SEQUENCE</scope>
    <source>
        <strain evidence="1">UP504</strain>
    </source>
</reference>
<gene>
    <name evidence="1" type="ORF">BS47DRAFT_1063021</name>
</gene>
<keyword evidence="2" id="KW-1185">Reference proteome</keyword>
<dbReference type="AlphaFoldDB" id="A0A9P6DDX1"/>
<sequence>MSSMTNGQIRYPHRCSWGDFSPVPCIRSHIQGFKDAGMEALREDLTLGCKELLTSLLKANSLRHSQSSLTFCDERGATVFDKASDLPKMVLHDLKAPHSFENVLISINTGYSVIGCISKHERTNIVLAGERTVA</sequence>
<organism evidence="1 2">
    <name type="scientific">Hydnum rufescens UP504</name>
    <dbReference type="NCBI Taxonomy" id="1448309"/>
    <lineage>
        <taxon>Eukaryota</taxon>
        <taxon>Fungi</taxon>
        <taxon>Dikarya</taxon>
        <taxon>Basidiomycota</taxon>
        <taxon>Agaricomycotina</taxon>
        <taxon>Agaricomycetes</taxon>
        <taxon>Cantharellales</taxon>
        <taxon>Hydnaceae</taxon>
        <taxon>Hydnum</taxon>
    </lineage>
</organism>
<accession>A0A9P6DDX1</accession>
<dbReference type="Proteomes" id="UP000886523">
    <property type="component" value="Unassembled WGS sequence"/>
</dbReference>
<proteinExistence type="predicted"/>
<name>A0A9P6DDX1_9AGAM</name>
<dbReference type="EMBL" id="MU129688">
    <property type="protein sequence ID" value="KAF9502716.1"/>
    <property type="molecule type" value="Genomic_DNA"/>
</dbReference>
<protein>
    <submittedName>
        <fullName evidence="1">Uncharacterized protein</fullName>
    </submittedName>
</protein>
<evidence type="ECO:0000313" key="2">
    <source>
        <dbReference type="Proteomes" id="UP000886523"/>
    </source>
</evidence>
<comment type="caution">
    <text evidence="1">The sequence shown here is derived from an EMBL/GenBank/DDBJ whole genome shotgun (WGS) entry which is preliminary data.</text>
</comment>